<protein>
    <recommendedName>
        <fullName evidence="7">HTH-type transcriptional regulator SarZ</fullName>
    </recommendedName>
    <alternativeName>
        <fullName evidence="8">Staphylococcal accessory regulator Z</fullName>
    </alternativeName>
</protein>
<evidence type="ECO:0000313" key="11">
    <source>
        <dbReference type="Proteomes" id="UP000182321"/>
    </source>
</evidence>
<feature type="domain" description="HTH marR-type" evidence="9">
    <location>
        <begin position="11"/>
        <end position="141"/>
    </location>
</feature>
<dbReference type="GO" id="GO:0003700">
    <property type="term" value="F:DNA-binding transcription factor activity"/>
    <property type="evidence" value="ECO:0007669"/>
    <property type="project" value="InterPro"/>
</dbReference>
<dbReference type="InterPro" id="IPR000835">
    <property type="entry name" value="HTH_MarR-typ"/>
</dbReference>
<evidence type="ECO:0000256" key="7">
    <source>
        <dbReference type="ARBA" id="ARBA00047188"/>
    </source>
</evidence>
<evidence type="ECO:0000256" key="5">
    <source>
        <dbReference type="ARBA" id="ARBA00023163"/>
    </source>
</evidence>
<organism evidence="10 11">
    <name type="scientific">Pseudobutyrivibrio ruminis</name>
    <dbReference type="NCBI Taxonomy" id="46206"/>
    <lineage>
        <taxon>Bacteria</taxon>
        <taxon>Bacillati</taxon>
        <taxon>Bacillota</taxon>
        <taxon>Clostridia</taxon>
        <taxon>Lachnospirales</taxon>
        <taxon>Lachnospiraceae</taxon>
        <taxon>Pseudobutyrivibrio</taxon>
    </lineage>
</organism>
<evidence type="ECO:0000256" key="4">
    <source>
        <dbReference type="ARBA" id="ARBA00023125"/>
    </source>
</evidence>
<sequence>MSDKFDCLKISNQLCFPLYACSKEIVKRYKPYLDPIDLTYTQYITMMVVWEEQEITVKALGDKLFLDSGTLTPVLKKLEQKGYVKRSRSKDDERNLIITLTDEGLELKKQACQIPAKMGKCVSLSQEECSQLYSLLYKILGSFPEEAN</sequence>
<dbReference type="AlphaFoldDB" id="A0A1H7F4Z0"/>
<dbReference type="Proteomes" id="UP000182321">
    <property type="component" value="Unassembled WGS sequence"/>
</dbReference>
<dbReference type="PANTHER" id="PTHR42756:SF1">
    <property type="entry name" value="TRANSCRIPTIONAL REPRESSOR OF EMRAB OPERON"/>
    <property type="match status" value="1"/>
</dbReference>
<keyword evidence="5" id="KW-0804">Transcription</keyword>
<dbReference type="InterPro" id="IPR036390">
    <property type="entry name" value="WH_DNA-bd_sf"/>
</dbReference>
<accession>A0A1H7F4Z0</accession>
<evidence type="ECO:0000259" key="9">
    <source>
        <dbReference type="PROSITE" id="PS50995"/>
    </source>
</evidence>
<reference evidence="11" key="1">
    <citation type="submission" date="2016-10" db="EMBL/GenBank/DDBJ databases">
        <authorList>
            <person name="Varghese N."/>
            <person name="Submissions S."/>
        </authorList>
    </citation>
    <scope>NUCLEOTIDE SEQUENCE [LARGE SCALE GENOMIC DNA]</scope>
    <source>
        <strain evidence="11">ACV-9</strain>
    </source>
</reference>
<dbReference type="GO" id="GO:0003677">
    <property type="term" value="F:DNA binding"/>
    <property type="evidence" value="ECO:0007669"/>
    <property type="project" value="UniProtKB-KW"/>
</dbReference>
<dbReference type="SMART" id="SM00347">
    <property type="entry name" value="HTH_MARR"/>
    <property type="match status" value="1"/>
</dbReference>
<name>A0A1H7F4Z0_9FIRM</name>
<dbReference type="eggNOG" id="COG1846">
    <property type="taxonomic scope" value="Bacteria"/>
</dbReference>
<dbReference type="RefSeq" id="WP_074788815.1">
    <property type="nucleotide sequence ID" value="NZ_FNZX01000003.1"/>
</dbReference>
<dbReference type="EMBL" id="FNZX01000003">
    <property type="protein sequence ID" value="SEK21161.1"/>
    <property type="molecule type" value="Genomic_DNA"/>
</dbReference>
<dbReference type="PRINTS" id="PR00598">
    <property type="entry name" value="HTHMARR"/>
</dbReference>
<dbReference type="PROSITE" id="PS50995">
    <property type="entry name" value="HTH_MARR_2"/>
    <property type="match status" value="1"/>
</dbReference>
<evidence type="ECO:0000256" key="1">
    <source>
        <dbReference type="ARBA" id="ARBA00004496"/>
    </source>
</evidence>
<evidence type="ECO:0000313" key="10">
    <source>
        <dbReference type="EMBL" id="SEK21161.1"/>
    </source>
</evidence>
<dbReference type="PANTHER" id="PTHR42756">
    <property type="entry name" value="TRANSCRIPTIONAL REGULATOR, MARR"/>
    <property type="match status" value="1"/>
</dbReference>
<dbReference type="InterPro" id="IPR055166">
    <property type="entry name" value="Transc_reg_Sar_Rot_HTH"/>
</dbReference>
<evidence type="ECO:0000256" key="6">
    <source>
        <dbReference type="ARBA" id="ARBA00046337"/>
    </source>
</evidence>
<proteinExistence type="inferred from homology"/>
<comment type="similarity">
    <text evidence="6">Belongs to the SarZ family.</text>
</comment>
<keyword evidence="2" id="KW-0963">Cytoplasm</keyword>
<evidence type="ECO:0000256" key="3">
    <source>
        <dbReference type="ARBA" id="ARBA00023015"/>
    </source>
</evidence>
<keyword evidence="11" id="KW-1185">Reference proteome</keyword>
<keyword evidence="4 10" id="KW-0238">DNA-binding</keyword>
<evidence type="ECO:0000256" key="2">
    <source>
        <dbReference type="ARBA" id="ARBA00022490"/>
    </source>
</evidence>
<comment type="subcellular location">
    <subcellularLocation>
        <location evidence="1">Cytoplasm</location>
    </subcellularLocation>
</comment>
<dbReference type="Pfam" id="PF22381">
    <property type="entry name" value="Staph_reg_Sar_Rot"/>
    <property type="match status" value="1"/>
</dbReference>
<dbReference type="Gene3D" id="1.10.10.10">
    <property type="entry name" value="Winged helix-like DNA-binding domain superfamily/Winged helix DNA-binding domain"/>
    <property type="match status" value="1"/>
</dbReference>
<dbReference type="SUPFAM" id="SSF46785">
    <property type="entry name" value="Winged helix' DNA-binding domain"/>
    <property type="match status" value="1"/>
</dbReference>
<dbReference type="GO" id="GO:0005737">
    <property type="term" value="C:cytoplasm"/>
    <property type="evidence" value="ECO:0007669"/>
    <property type="project" value="UniProtKB-SubCell"/>
</dbReference>
<evidence type="ECO:0000256" key="8">
    <source>
        <dbReference type="ARBA" id="ARBA00047207"/>
    </source>
</evidence>
<gene>
    <name evidence="10" type="ORF">SAMN02910377_00322</name>
</gene>
<dbReference type="FunFam" id="1.10.10.10:FF:000163">
    <property type="entry name" value="MarR family transcriptional regulator"/>
    <property type="match status" value="1"/>
</dbReference>
<keyword evidence="3" id="KW-0805">Transcription regulation</keyword>
<dbReference type="InterPro" id="IPR036388">
    <property type="entry name" value="WH-like_DNA-bd_sf"/>
</dbReference>